<dbReference type="PANTHER" id="PTHR24249">
    <property type="entry name" value="HISTAMINE RECEPTOR-RELATED G-PROTEIN COUPLED RECEPTOR"/>
    <property type="match status" value="1"/>
</dbReference>
<dbReference type="PROSITE" id="PS50262">
    <property type="entry name" value="G_PROTEIN_RECEP_F1_2"/>
    <property type="match status" value="1"/>
</dbReference>
<evidence type="ECO:0000313" key="12">
    <source>
        <dbReference type="Proteomes" id="UP000193411"/>
    </source>
</evidence>
<feature type="transmembrane region" description="Helical" evidence="9">
    <location>
        <begin position="107"/>
        <end position="133"/>
    </location>
</feature>
<gene>
    <name evidence="11" type="ORF">BCR44DRAFT_47297</name>
</gene>
<evidence type="ECO:0000256" key="7">
    <source>
        <dbReference type="ARBA" id="ARBA00023170"/>
    </source>
</evidence>
<dbReference type="OrthoDB" id="10633973at2759"/>
<keyword evidence="4 9" id="KW-1133">Transmembrane helix</keyword>
<keyword evidence="2" id="KW-1003">Cell membrane</keyword>
<feature type="transmembrane region" description="Helical" evidence="9">
    <location>
        <begin position="68"/>
        <end position="87"/>
    </location>
</feature>
<keyword evidence="7" id="KW-0675">Receptor</keyword>
<feature type="domain" description="G-protein coupled receptors family 1 profile" evidence="10">
    <location>
        <begin position="49"/>
        <end position="155"/>
    </location>
</feature>
<keyword evidence="8" id="KW-0807">Transducer</keyword>
<evidence type="ECO:0000256" key="1">
    <source>
        <dbReference type="ARBA" id="ARBA00004651"/>
    </source>
</evidence>
<dbReference type="EMBL" id="MCFL01000019">
    <property type="protein sequence ID" value="ORZ36036.1"/>
    <property type="molecule type" value="Genomic_DNA"/>
</dbReference>
<reference evidence="11 12" key="1">
    <citation type="submission" date="2016-07" db="EMBL/GenBank/DDBJ databases">
        <title>Pervasive Adenine N6-methylation of Active Genes in Fungi.</title>
        <authorList>
            <consortium name="DOE Joint Genome Institute"/>
            <person name="Mondo S.J."/>
            <person name="Dannebaum R.O."/>
            <person name="Kuo R.C."/>
            <person name="Labutti K."/>
            <person name="Haridas S."/>
            <person name="Kuo A."/>
            <person name="Salamov A."/>
            <person name="Ahrendt S.R."/>
            <person name="Lipzen A."/>
            <person name="Sullivan W."/>
            <person name="Andreopoulos W.B."/>
            <person name="Clum A."/>
            <person name="Lindquist E."/>
            <person name="Daum C."/>
            <person name="Ramamoorthy G.K."/>
            <person name="Gryganskyi A."/>
            <person name="Culley D."/>
            <person name="Magnuson J.K."/>
            <person name="James T.Y."/>
            <person name="O'Malley M.A."/>
            <person name="Stajich J.E."/>
            <person name="Spatafora J.W."/>
            <person name="Visel A."/>
            <person name="Grigoriev I.V."/>
        </authorList>
    </citation>
    <scope>NUCLEOTIDE SEQUENCE [LARGE SCALE GENOMIC DNA]</scope>
    <source>
        <strain evidence="11 12">PL171</strain>
    </source>
</reference>
<organism evidence="11 12">
    <name type="scientific">Catenaria anguillulae PL171</name>
    <dbReference type="NCBI Taxonomy" id="765915"/>
    <lineage>
        <taxon>Eukaryota</taxon>
        <taxon>Fungi</taxon>
        <taxon>Fungi incertae sedis</taxon>
        <taxon>Blastocladiomycota</taxon>
        <taxon>Blastocladiomycetes</taxon>
        <taxon>Blastocladiales</taxon>
        <taxon>Catenariaceae</taxon>
        <taxon>Catenaria</taxon>
    </lineage>
</organism>
<evidence type="ECO:0000256" key="4">
    <source>
        <dbReference type="ARBA" id="ARBA00022989"/>
    </source>
</evidence>
<evidence type="ECO:0000256" key="5">
    <source>
        <dbReference type="ARBA" id="ARBA00023040"/>
    </source>
</evidence>
<dbReference type="Gene3D" id="1.20.1070.10">
    <property type="entry name" value="Rhodopsin 7-helix transmembrane proteins"/>
    <property type="match status" value="1"/>
</dbReference>
<feature type="transmembrane region" description="Helical" evidence="9">
    <location>
        <begin position="386"/>
        <end position="407"/>
    </location>
</feature>
<feature type="transmembrane region" description="Helical" evidence="9">
    <location>
        <begin position="145"/>
        <end position="167"/>
    </location>
</feature>
<comment type="caution">
    <text evidence="11">The sequence shown here is derived from an EMBL/GenBank/DDBJ whole genome shotgun (WGS) entry which is preliminary data.</text>
</comment>
<feature type="transmembrane region" description="Helical" evidence="9">
    <location>
        <begin position="34"/>
        <end position="56"/>
    </location>
</feature>
<evidence type="ECO:0000313" key="11">
    <source>
        <dbReference type="EMBL" id="ORZ36036.1"/>
    </source>
</evidence>
<dbReference type="AlphaFoldDB" id="A0A1Y2HN70"/>
<evidence type="ECO:0000259" key="10">
    <source>
        <dbReference type="PROSITE" id="PS50262"/>
    </source>
</evidence>
<dbReference type="GO" id="GO:0005886">
    <property type="term" value="C:plasma membrane"/>
    <property type="evidence" value="ECO:0007669"/>
    <property type="project" value="UniProtKB-SubCell"/>
</dbReference>
<sequence length="429" mass="47413">MTYSDFGNELLEVEQQKWWDPTNYDSQALPMTQALNAFVLSQAVAVMVCNAVVVWVAFRARFQLLSNAANIFSVSLSINNVIYGAYLTGMRAYLLLVAYEWTETSCALFAAINVYFIINCVFHLMMVCFERYLSLVLLVRIRAKHAMWVTLCAPLPCAVYTGLHFLSPGRGIISRSGLFCSPTSFTNWIGALDITLLICCITAVLGGYALVFLQLHRVSRASATAIVFPNIGKATMLALGQSGPVPVAAKAQEQSAGLMYAHLRSLLLSLATSLNLPQLMHMIASARRTTLGHFRLSRAASAASSSTPHASNSVIAAPNVLDAVTEATDPSIANLATQRASDSRVAEKRLVKRALFTFCAYSFIYPWCYFIYLGHKYGRRPTVQEDYWICAVKLFAEICDPIILVMLDRRFNAELKALFGKKSDNQTNC</sequence>
<dbReference type="GO" id="GO:0004930">
    <property type="term" value="F:G protein-coupled receptor activity"/>
    <property type="evidence" value="ECO:0007669"/>
    <property type="project" value="UniProtKB-KW"/>
</dbReference>
<accession>A0A1Y2HN70</accession>
<dbReference type="Proteomes" id="UP000193411">
    <property type="component" value="Unassembled WGS sequence"/>
</dbReference>
<proteinExistence type="predicted"/>
<evidence type="ECO:0000256" key="8">
    <source>
        <dbReference type="ARBA" id="ARBA00023224"/>
    </source>
</evidence>
<name>A0A1Y2HN70_9FUNG</name>
<dbReference type="InterPro" id="IPR050569">
    <property type="entry name" value="TAAR"/>
</dbReference>
<evidence type="ECO:0000256" key="3">
    <source>
        <dbReference type="ARBA" id="ARBA00022692"/>
    </source>
</evidence>
<evidence type="ECO:0000256" key="2">
    <source>
        <dbReference type="ARBA" id="ARBA00022475"/>
    </source>
</evidence>
<keyword evidence="12" id="KW-1185">Reference proteome</keyword>
<dbReference type="InterPro" id="IPR017452">
    <property type="entry name" value="GPCR_Rhodpsn_7TM"/>
</dbReference>
<feature type="transmembrane region" description="Helical" evidence="9">
    <location>
        <begin position="187"/>
        <end position="213"/>
    </location>
</feature>
<evidence type="ECO:0000256" key="9">
    <source>
        <dbReference type="SAM" id="Phobius"/>
    </source>
</evidence>
<protein>
    <recommendedName>
        <fullName evidence="10">G-protein coupled receptors family 1 profile domain-containing protein</fullName>
    </recommendedName>
</protein>
<keyword evidence="5" id="KW-0297">G-protein coupled receptor</keyword>
<feature type="transmembrane region" description="Helical" evidence="9">
    <location>
        <begin position="354"/>
        <end position="374"/>
    </location>
</feature>
<dbReference type="SUPFAM" id="SSF81321">
    <property type="entry name" value="Family A G protein-coupled receptor-like"/>
    <property type="match status" value="1"/>
</dbReference>
<keyword evidence="6 9" id="KW-0472">Membrane</keyword>
<comment type="subcellular location">
    <subcellularLocation>
        <location evidence="1">Cell membrane</location>
        <topology evidence="1">Multi-pass membrane protein</topology>
    </subcellularLocation>
</comment>
<dbReference type="CDD" id="cd00637">
    <property type="entry name" value="7tm_classA_rhodopsin-like"/>
    <property type="match status" value="1"/>
</dbReference>
<evidence type="ECO:0000256" key="6">
    <source>
        <dbReference type="ARBA" id="ARBA00023136"/>
    </source>
</evidence>
<keyword evidence="3 9" id="KW-0812">Transmembrane</keyword>